<dbReference type="RefSeq" id="WP_244349392.1">
    <property type="nucleotide sequence ID" value="NZ_JAFIRA010000007.1"/>
</dbReference>
<comment type="caution">
    <text evidence="5">The sequence shown here is derived from an EMBL/GenBank/DDBJ whole genome shotgun (WGS) entry which is preliminary data.</text>
</comment>
<keyword evidence="2" id="KW-1133">Transmembrane helix</keyword>
<evidence type="ECO:0000256" key="2">
    <source>
        <dbReference type="SAM" id="Phobius"/>
    </source>
</evidence>
<dbReference type="InterPro" id="IPR029062">
    <property type="entry name" value="Class_I_gatase-like"/>
</dbReference>
<keyword evidence="2" id="KW-0472">Membrane</keyword>
<feature type="domain" description="ABC-type uncharacterised transport system" evidence="3">
    <location>
        <begin position="215"/>
        <end position="460"/>
    </location>
</feature>
<evidence type="ECO:0000259" key="3">
    <source>
        <dbReference type="Pfam" id="PF09822"/>
    </source>
</evidence>
<evidence type="ECO:0000259" key="4">
    <source>
        <dbReference type="Pfam" id="PF23357"/>
    </source>
</evidence>
<dbReference type="InterPro" id="IPR055396">
    <property type="entry name" value="DUF7088"/>
</dbReference>
<feature type="transmembrane region" description="Helical" evidence="2">
    <location>
        <begin position="73"/>
        <end position="92"/>
    </location>
</feature>
<evidence type="ECO:0000313" key="5">
    <source>
        <dbReference type="EMBL" id="MCJ2542161.1"/>
    </source>
</evidence>
<accession>A0ABT0C8P2</accession>
<dbReference type="Pfam" id="PF23357">
    <property type="entry name" value="DUF7088"/>
    <property type="match status" value="1"/>
</dbReference>
<name>A0ABT0C8P2_THEVL</name>
<proteinExistence type="predicted"/>
<evidence type="ECO:0000313" key="6">
    <source>
        <dbReference type="Proteomes" id="UP000830835"/>
    </source>
</evidence>
<feature type="transmembrane region" description="Helical" evidence="2">
    <location>
        <begin position="34"/>
        <end position="52"/>
    </location>
</feature>
<feature type="region of interest" description="Disordered" evidence="1">
    <location>
        <begin position="374"/>
        <end position="412"/>
    </location>
</feature>
<dbReference type="Proteomes" id="UP000830835">
    <property type="component" value="Unassembled WGS sequence"/>
</dbReference>
<sequence>MKNGQALSDWTGIIGIGVIAIGLVVGSALTGWTAVPFSLLAAGLALLVFWGITHRQQVGSFLGLRSTQTNANILVSVAAMAVILVLINVVAVRYDARLDLTEGGLFTLSPQTQQLVQGLSRPVKVWVVTTAPDPNLREQLERYRRLNPSRFQFEFVDPNRNPLVAQRLQVTQSNTLVVESGESRQQLPQPPAPDLESNLTPILSKVVNRGEAVAYFVQGHGEASLEANGGTVSFAQAVGSLGREGYRAEPLNLVQAEIPEDADVLVLAGPQRPLFPGEVEKLQEYLANGGRVLLLIGPRVDAGLDPLLEEWGVVLADDIIVEASSVSQLLGTGPAVALVTSYGDHPITAPLAAQRLMTLFPLARSVETEAREGIQATPLLRTSPQSWGETSVDLENTPVQFDPDRDKPGPLTLGVALTRSLDNSEANAEQNAEQNDEQESKPREARFVVIGNVNFAVNGNLLQQGNQDLFLNTLNWLTEQTDQISIRPKSITNRRLTLTRQNLNWLVLGSTVLLPLLALGSGAALWWQRR</sequence>
<feature type="compositionally biased region" description="Low complexity" evidence="1">
    <location>
        <begin position="423"/>
        <end position="433"/>
    </location>
</feature>
<reference evidence="5" key="1">
    <citation type="submission" date="2021-02" db="EMBL/GenBank/DDBJ databases">
        <title>The CRISPR/cas machinery reduction and long-range gene transfer in the hot spring cyanobacterium Synechococcus.</title>
        <authorList>
            <person name="Dvorak P."/>
            <person name="Jahodarova E."/>
            <person name="Hasler P."/>
            <person name="Poulickova A."/>
        </authorList>
    </citation>
    <scope>NUCLEOTIDE SEQUENCE</scope>
    <source>
        <strain evidence="5">Rupite</strain>
    </source>
</reference>
<feature type="compositionally biased region" description="Polar residues" evidence="1">
    <location>
        <begin position="380"/>
        <end position="399"/>
    </location>
</feature>
<protein>
    <submittedName>
        <fullName evidence="5">Gldg family protein</fullName>
    </submittedName>
</protein>
<gene>
    <name evidence="5" type="ORF">JX360_04450</name>
</gene>
<organism evidence="5 6">
    <name type="scientific">Thermostichus vulcanus str. 'Rupite'</name>
    <dbReference type="NCBI Taxonomy" id="2813851"/>
    <lineage>
        <taxon>Bacteria</taxon>
        <taxon>Bacillati</taxon>
        <taxon>Cyanobacteriota</taxon>
        <taxon>Cyanophyceae</taxon>
        <taxon>Thermostichales</taxon>
        <taxon>Thermostichaceae</taxon>
        <taxon>Thermostichus</taxon>
    </lineage>
</organism>
<dbReference type="SUPFAM" id="SSF52317">
    <property type="entry name" value="Class I glutamine amidotransferase-like"/>
    <property type="match status" value="1"/>
</dbReference>
<keyword evidence="2" id="KW-0812">Transmembrane</keyword>
<feature type="transmembrane region" description="Helical" evidence="2">
    <location>
        <begin position="7"/>
        <end position="28"/>
    </location>
</feature>
<feature type="domain" description="DUF7088" evidence="4">
    <location>
        <begin position="103"/>
        <end position="186"/>
    </location>
</feature>
<dbReference type="Pfam" id="PF09822">
    <property type="entry name" value="ABC_transp_aux"/>
    <property type="match status" value="1"/>
</dbReference>
<feature type="transmembrane region" description="Helical" evidence="2">
    <location>
        <begin position="503"/>
        <end position="527"/>
    </location>
</feature>
<keyword evidence="6" id="KW-1185">Reference proteome</keyword>
<evidence type="ECO:0000256" key="1">
    <source>
        <dbReference type="SAM" id="MobiDB-lite"/>
    </source>
</evidence>
<feature type="region of interest" description="Disordered" evidence="1">
    <location>
        <begin position="423"/>
        <end position="442"/>
    </location>
</feature>
<dbReference type="EMBL" id="JAFIRA010000007">
    <property type="protein sequence ID" value="MCJ2542161.1"/>
    <property type="molecule type" value="Genomic_DNA"/>
</dbReference>
<dbReference type="InterPro" id="IPR019196">
    <property type="entry name" value="ABC_transp_unknown"/>
</dbReference>